<gene>
    <name evidence="2" type="ORF">PoB_003663400</name>
</gene>
<evidence type="ECO:0000256" key="1">
    <source>
        <dbReference type="SAM" id="MobiDB-lite"/>
    </source>
</evidence>
<dbReference type="EMBL" id="BLXT01004146">
    <property type="protein sequence ID" value="GFO10129.1"/>
    <property type="molecule type" value="Genomic_DNA"/>
</dbReference>
<protein>
    <submittedName>
        <fullName evidence="2">Polyprotein</fullName>
    </submittedName>
</protein>
<evidence type="ECO:0000313" key="2">
    <source>
        <dbReference type="EMBL" id="GFO10129.1"/>
    </source>
</evidence>
<evidence type="ECO:0000313" key="3">
    <source>
        <dbReference type="Proteomes" id="UP000735302"/>
    </source>
</evidence>
<organism evidence="2 3">
    <name type="scientific">Plakobranchus ocellatus</name>
    <dbReference type="NCBI Taxonomy" id="259542"/>
    <lineage>
        <taxon>Eukaryota</taxon>
        <taxon>Metazoa</taxon>
        <taxon>Spiralia</taxon>
        <taxon>Lophotrochozoa</taxon>
        <taxon>Mollusca</taxon>
        <taxon>Gastropoda</taxon>
        <taxon>Heterobranchia</taxon>
        <taxon>Euthyneura</taxon>
        <taxon>Panpulmonata</taxon>
        <taxon>Sacoglossa</taxon>
        <taxon>Placobranchoidea</taxon>
        <taxon>Plakobranchidae</taxon>
        <taxon>Plakobranchus</taxon>
    </lineage>
</organism>
<comment type="caution">
    <text evidence="2">The sequence shown here is derived from an EMBL/GenBank/DDBJ whole genome shotgun (WGS) entry which is preliminary data.</text>
</comment>
<keyword evidence="3" id="KW-1185">Reference proteome</keyword>
<feature type="region of interest" description="Disordered" evidence="1">
    <location>
        <begin position="87"/>
        <end position="121"/>
    </location>
</feature>
<dbReference type="AlphaFoldDB" id="A0AAV4AQP8"/>
<name>A0AAV4AQP8_9GAST</name>
<dbReference type="Proteomes" id="UP000735302">
    <property type="component" value="Unassembled WGS sequence"/>
</dbReference>
<accession>A0AAV4AQP8</accession>
<reference evidence="2 3" key="1">
    <citation type="journal article" date="2021" name="Elife">
        <title>Chloroplast acquisition without the gene transfer in kleptoplastic sea slugs, Plakobranchus ocellatus.</title>
        <authorList>
            <person name="Maeda T."/>
            <person name="Takahashi S."/>
            <person name="Yoshida T."/>
            <person name="Shimamura S."/>
            <person name="Takaki Y."/>
            <person name="Nagai Y."/>
            <person name="Toyoda A."/>
            <person name="Suzuki Y."/>
            <person name="Arimoto A."/>
            <person name="Ishii H."/>
            <person name="Satoh N."/>
            <person name="Nishiyama T."/>
            <person name="Hasebe M."/>
            <person name="Maruyama T."/>
            <person name="Minagawa J."/>
            <person name="Obokata J."/>
            <person name="Shigenobu S."/>
        </authorList>
    </citation>
    <scope>NUCLEOTIDE SEQUENCE [LARGE SCALE GENOMIC DNA]</scope>
</reference>
<sequence length="247" mass="28298">MLDRLLPRWCAARSTQWNKKTANRREFPLNISKDLILPQIERRRKTPKLTKQLTFAIDLLLDNDSFAILALLQPLAVNAIPPTAFKRKRYPRGPGKIDKLKARHSALSRAESARKKRSQKWKNQERFIRGAFQFARQLFQQPKSGSLTVNREELETHLKKTYSDPTREIPLEEITGLVWPAAPGIKFDSRPPSLQEVIAVVNKARAKSAPGPSGVPYLLYKRCPNVLKKYTKYYKVHGKTSRSVKSG</sequence>
<proteinExistence type="predicted"/>